<dbReference type="EMBL" id="JAGKQM010000012">
    <property type="protein sequence ID" value="KAH0895435.1"/>
    <property type="molecule type" value="Genomic_DNA"/>
</dbReference>
<evidence type="ECO:0000313" key="4">
    <source>
        <dbReference type="Proteomes" id="UP000824890"/>
    </source>
</evidence>
<keyword evidence="1" id="KW-0812">Transmembrane</keyword>
<dbReference type="InterPro" id="IPR057192">
    <property type="entry name" value="DUF7870"/>
</dbReference>
<dbReference type="InterPro" id="IPR001932">
    <property type="entry name" value="PPM-type_phosphatase-like_dom"/>
</dbReference>
<dbReference type="PANTHER" id="PTHR44843:SF2">
    <property type="entry name" value="METHYLTRANSFERASE"/>
    <property type="match status" value="1"/>
</dbReference>
<dbReference type="Gene3D" id="3.40.50.150">
    <property type="entry name" value="Vaccinia Virus protein VP39"/>
    <property type="match status" value="2"/>
</dbReference>
<keyword evidence="1" id="KW-0472">Membrane</keyword>
<dbReference type="InterPro" id="IPR029063">
    <property type="entry name" value="SAM-dependent_MTases_sf"/>
</dbReference>
<dbReference type="SUPFAM" id="SSF53335">
    <property type="entry name" value="S-adenosyl-L-methionine-dependent methyltransferases"/>
    <property type="match status" value="2"/>
</dbReference>
<dbReference type="Proteomes" id="UP000824890">
    <property type="component" value="Unassembled WGS sequence"/>
</dbReference>
<dbReference type="Gene3D" id="3.60.40.10">
    <property type="entry name" value="PPM-type phosphatase domain"/>
    <property type="match status" value="1"/>
</dbReference>
<reference evidence="3 4" key="1">
    <citation type="submission" date="2021-05" db="EMBL/GenBank/DDBJ databases">
        <title>Genome Assembly of Synthetic Allotetraploid Brassica napus Reveals Homoeologous Exchanges between Subgenomes.</title>
        <authorList>
            <person name="Davis J.T."/>
        </authorList>
    </citation>
    <scope>NUCLEOTIDE SEQUENCE [LARGE SCALE GENOMIC DNA]</scope>
    <source>
        <strain evidence="4">cv. Da-Ae</strain>
        <tissue evidence="3">Seedling</tissue>
    </source>
</reference>
<dbReference type="PANTHER" id="PTHR44843">
    <property type="entry name" value="METHYLTRANSFERASE"/>
    <property type="match status" value="1"/>
</dbReference>
<protein>
    <recommendedName>
        <fullName evidence="2">PPM-type phosphatase domain-containing protein</fullName>
    </recommendedName>
</protein>
<organism evidence="3 4">
    <name type="scientific">Brassica napus</name>
    <name type="common">Rape</name>
    <dbReference type="NCBI Taxonomy" id="3708"/>
    <lineage>
        <taxon>Eukaryota</taxon>
        <taxon>Viridiplantae</taxon>
        <taxon>Streptophyta</taxon>
        <taxon>Embryophyta</taxon>
        <taxon>Tracheophyta</taxon>
        <taxon>Spermatophyta</taxon>
        <taxon>Magnoliopsida</taxon>
        <taxon>eudicotyledons</taxon>
        <taxon>Gunneridae</taxon>
        <taxon>Pentapetalae</taxon>
        <taxon>rosids</taxon>
        <taxon>malvids</taxon>
        <taxon>Brassicales</taxon>
        <taxon>Brassicaceae</taxon>
        <taxon>Brassiceae</taxon>
        <taxon>Brassica</taxon>
    </lineage>
</organism>
<feature type="domain" description="PPM-type phosphatase" evidence="2">
    <location>
        <begin position="591"/>
        <end position="877"/>
    </location>
</feature>
<dbReference type="SUPFAM" id="SSF81606">
    <property type="entry name" value="PP2C-like"/>
    <property type="match status" value="1"/>
</dbReference>
<gene>
    <name evidence="3" type="ORF">HID58_045003</name>
</gene>
<keyword evidence="4" id="KW-1185">Reference proteome</keyword>
<evidence type="ECO:0000313" key="3">
    <source>
        <dbReference type="EMBL" id="KAH0895435.1"/>
    </source>
</evidence>
<dbReference type="Pfam" id="PF00481">
    <property type="entry name" value="PP2C"/>
    <property type="match status" value="1"/>
</dbReference>
<dbReference type="SMART" id="SM00332">
    <property type="entry name" value="PP2Cc"/>
    <property type="match status" value="1"/>
</dbReference>
<evidence type="ECO:0000256" key="1">
    <source>
        <dbReference type="SAM" id="Phobius"/>
    </source>
</evidence>
<keyword evidence="1" id="KW-1133">Transmembrane helix</keyword>
<accession>A0ABQ8ATU5</accession>
<sequence>MSRSLLPATPPSSSSEAFGELCAAFHVIIRKMEGKAAGSSSLLRNMMVRVLLLGVLLFLLRFAYVITLTGESCNRGDFCFFSLPPDLVSVIASTSPGADDDHLLKSVQFYSSVFRDLISDGFLSPHSKSLCVEATPAAREVFSLRELGVKDSIGISKKASRPLVVKGEAHSIPFQDNTFDFIFSGGGRLGMSLKPLEFAEEITRTLKPQGIAVVHVAATDTYSFNSFLDLFNSCSLVKMRDLDSPPFDSPHIREFVIQKYSGGHHKKSSAGGKCWIPGYKTDLIRDAEPLIQEEPLKPWITLKRNIQNVKYIPSMVDIRFKSRYVYVDVGARSYGSSIGSWFKKQYPKQNKTFDVFAIEADKAFHEEYKIKKKVQLLPYAAWVRNETLSFEINHDPGKEVEAKAMGRGMGRIQPVKKSSSSLAGEVNLIQGFDFADWLKKSVRERDFVVMKMDVEGTEFDLIPRLIKTGAICLIDELFLECHYNRWQRCCPGQRSQKYNKTYNQCLQLFTSLRQSGVLVHQWCNHSYEVSFMLVPPSSHPPFPFMGVCCSKGAGIIVENGTDDGNEHGDAEADVRDTNDGAIIRSSGSSKHVSMAIKQGKKGINQDAMTVWENFGGEEDMIFCGVFDGHGPMGHKISRHICDSLPSRVHSRIRCGGNVNIENDNNSKSQEGFLEKVLVTLFKRIDSELGLDSPYDSFCSGTTAVTVLKQGDCLVIANLGDSRAVLGTRGSKNNLKAVQLTVDLKPCVQREAERIVACKGRVFAMEEEPDVYRVWMPDDDCPGLAMSRAFGDFCLKDYGLLCVPEVFFRKVGREDEFVVLATDGIWDVLSNEEVVKIVGSCKDRSVAADTLVQRAARAWRTKFPTSKADDCAVVVLYLNHPREGNVSRAVSTVSWRSGKSNRV</sequence>
<name>A0ABQ8ATU5_BRANA</name>
<dbReference type="Pfam" id="PF25276">
    <property type="entry name" value="DUF7870"/>
    <property type="match status" value="2"/>
</dbReference>
<dbReference type="PROSITE" id="PS51746">
    <property type="entry name" value="PPM_2"/>
    <property type="match status" value="1"/>
</dbReference>
<dbReference type="InterPro" id="IPR013216">
    <property type="entry name" value="Methyltransf_11"/>
</dbReference>
<dbReference type="CDD" id="cd00143">
    <property type="entry name" value="PP2Cc"/>
    <property type="match status" value="1"/>
</dbReference>
<dbReference type="Pfam" id="PF08241">
    <property type="entry name" value="Methyltransf_11"/>
    <property type="match status" value="1"/>
</dbReference>
<dbReference type="InterPro" id="IPR036457">
    <property type="entry name" value="PPM-type-like_dom_sf"/>
</dbReference>
<comment type="caution">
    <text evidence="3">The sequence shown here is derived from an EMBL/GenBank/DDBJ whole genome shotgun (WGS) entry which is preliminary data.</text>
</comment>
<proteinExistence type="predicted"/>
<feature type="transmembrane region" description="Helical" evidence="1">
    <location>
        <begin position="50"/>
        <end position="70"/>
    </location>
</feature>
<evidence type="ECO:0000259" key="2">
    <source>
        <dbReference type="PROSITE" id="PS51746"/>
    </source>
</evidence>